<dbReference type="Gene3D" id="3.10.100.10">
    <property type="entry name" value="Mannose-Binding Protein A, subunit A"/>
    <property type="match status" value="1"/>
</dbReference>
<feature type="transmembrane region" description="Helical" evidence="5">
    <location>
        <begin position="40"/>
        <end position="60"/>
    </location>
</feature>
<dbReference type="EMBL" id="BRZM01001534">
    <property type="protein sequence ID" value="GLD73353.1"/>
    <property type="molecule type" value="Genomic_DNA"/>
</dbReference>
<gene>
    <name evidence="7" type="ORF">AKAME5_002467800</name>
</gene>
<accession>A0AAD3RLB8</accession>
<keyword evidence="3" id="KW-0175">Coiled coil</keyword>
<dbReference type="PANTHER" id="PTHR46746:SF9">
    <property type="entry name" value="CD209 ANTIGEN-LIKE PROTEIN C-LIKE"/>
    <property type="match status" value="1"/>
</dbReference>
<dbReference type="GO" id="GO:0030246">
    <property type="term" value="F:carbohydrate binding"/>
    <property type="evidence" value="ECO:0007669"/>
    <property type="project" value="UniProtKB-KW"/>
</dbReference>
<dbReference type="InterPro" id="IPR016187">
    <property type="entry name" value="CTDL_fold"/>
</dbReference>
<dbReference type="InterPro" id="IPR051379">
    <property type="entry name" value="C-type_Lectin_Receptor_IMM"/>
</dbReference>
<proteinExistence type="predicted"/>
<dbReference type="SUPFAM" id="SSF56436">
    <property type="entry name" value="C-type lectin-like"/>
    <property type="match status" value="1"/>
</dbReference>
<name>A0AAD3RLB8_LATJO</name>
<keyword evidence="2" id="KW-1015">Disulfide bond</keyword>
<keyword evidence="1" id="KW-0430">Lectin</keyword>
<dbReference type="SMART" id="SM00034">
    <property type="entry name" value="CLECT"/>
    <property type="match status" value="1"/>
</dbReference>
<reference evidence="7" key="1">
    <citation type="submission" date="2022-08" db="EMBL/GenBank/DDBJ databases">
        <title>Genome sequencing of akame (Lates japonicus).</title>
        <authorList>
            <person name="Hashiguchi Y."/>
            <person name="Takahashi H."/>
        </authorList>
    </citation>
    <scope>NUCLEOTIDE SEQUENCE</scope>
    <source>
        <strain evidence="7">Kochi</strain>
    </source>
</reference>
<feature type="domain" description="C-type lectin" evidence="6">
    <location>
        <begin position="131"/>
        <end position="236"/>
    </location>
</feature>
<evidence type="ECO:0000256" key="5">
    <source>
        <dbReference type="SAM" id="Phobius"/>
    </source>
</evidence>
<evidence type="ECO:0000256" key="3">
    <source>
        <dbReference type="SAM" id="Coils"/>
    </source>
</evidence>
<dbReference type="Proteomes" id="UP001279410">
    <property type="component" value="Unassembled WGS sequence"/>
</dbReference>
<organism evidence="7 8">
    <name type="scientific">Lates japonicus</name>
    <name type="common">Japanese lates</name>
    <dbReference type="NCBI Taxonomy" id="270547"/>
    <lineage>
        <taxon>Eukaryota</taxon>
        <taxon>Metazoa</taxon>
        <taxon>Chordata</taxon>
        <taxon>Craniata</taxon>
        <taxon>Vertebrata</taxon>
        <taxon>Euteleostomi</taxon>
        <taxon>Actinopterygii</taxon>
        <taxon>Neopterygii</taxon>
        <taxon>Teleostei</taxon>
        <taxon>Neoteleostei</taxon>
        <taxon>Acanthomorphata</taxon>
        <taxon>Carangaria</taxon>
        <taxon>Carangaria incertae sedis</taxon>
        <taxon>Centropomidae</taxon>
        <taxon>Lates</taxon>
    </lineage>
</organism>
<evidence type="ECO:0000256" key="4">
    <source>
        <dbReference type="SAM" id="MobiDB-lite"/>
    </source>
</evidence>
<dbReference type="InterPro" id="IPR001304">
    <property type="entry name" value="C-type_lectin-like"/>
</dbReference>
<evidence type="ECO:0000313" key="7">
    <source>
        <dbReference type="EMBL" id="GLD73353.1"/>
    </source>
</evidence>
<evidence type="ECO:0000259" key="6">
    <source>
        <dbReference type="PROSITE" id="PS50041"/>
    </source>
</evidence>
<keyword evidence="5" id="KW-1133">Transmembrane helix</keyword>
<protein>
    <submittedName>
        <fullName evidence="7">CD209 antigen-like protein E</fullName>
    </submittedName>
</protein>
<feature type="transmembrane region" description="Helical" evidence="5">
    <location>
        <begin position="229"/>
        <end position="249"/>
    </location>
</feature>
<dbReference type="AlphaFoldDB" id="A0AAD3RLB8"/>
<evidence type="ECO:0000256" key="1">
    <source>
        <dbReference type="ARBA" id="ARBA00022734"/>
    </source>
</evidence>
<feature type="coiled-coil region" evidence="3">
    <location>
        <begin position="68"/>
        <end position="105"/>
    </location>
</feature>
<evidence type="ECO:0000256" key="2">
    <source>
        <dbReference type="ARBA" id="ARBA00023157"/>
    </source>
</evidence>
<dbReference type="PROSITE" id="PS50041">
    <property type="entry name" value="C_TYPE_LECTIN_2"/>
    <property type="match status" value="1"/>
</dbReference>
<comment type="caution">
    <text evidence="7">The sequence shown here is derived from an EMBL/GenBank/DDBJ whole genome shotgun (WGS) entry which is preliminary data.</text>
</comment>
<keyword evidence="5" id="KW-0812">Transmembrane</keyword>
<dbReference type="Pfam" id="PF00059">
    <property type="entry name" value="Lectin_C"/>
    <property type="match status" value="1"/>
</dbReference>
<dbReference type="PANTHER" id="PTHR46746">
    <property type="entry name" value="KILLER CELL LECTIN-LIKE RECEPTOR SUBFAMILY F MEMBER 2"/>
    <property type="match status" value="1"/>
</dbReference>
<keyword evidence="8" id="KW-1185">Reference proteome</keyword>
<feature type="compositionally biased region" description="Basic and acidic residues" evidence="4">
    <location>
        <begin position="394"/>
        <end position="404"/>
    </location>
</feature>
<feature type="region of interest" description="Disordered" evidence="4">
    <location>
        <begin position="1"/>
        <end position="21"/>
    </location>
</feature>
<dbReference type="InterPro" id="IPR016186">
    <property type="entry name" value="C-type_lectin-like/link_sf"/>
</dbReference>
<sequence>MPFMPSEHNRSTIAERSNDTTDEIVSRFEDKKSPSFTQSVPTVAGCWLILFVIMALRIYFTSVISANNTMLTRANQELETEKNNLTEQIKDLETKKNELSVAQAQKIINAYCPKESNTRQCKACEKGWEVFQSRCYAYNNAEPSKQRTWEEAREDCRGKISDLVVVVDANEKKYVSDKSVPSQGLTEYWIGLRAEGGRWKWFDGTTLTDSSWIDSPVDDKKSPSFTQSVPTVAGCWLILFVIMALRIYLPTAPFGEQVPGEAGDRRIGISTQRPHRLLLGASEPADAPPTHFSIHLTRKKCPAGYLRASYAASLPKTAERVAGRGPLEISAHFVISAGGSIYNARPGLEPAEIKPNFLFWANHKNVAQALPLPSLDETTKGVSREEGVSNQRLSSDHPTQRVEA</sequence>
<feature type="region of interest" description="Disordered" evidence="4">
    <location>
        <begin position="379"/>
        <end position="404"/>
    </location>
</feature>
<evidence type="ECO:0000313" key="8">
    <source>
        <dbReference type="Proteomes" id="UP001279410"/>
    </source>
</evidence>
<keyword evidence="5" id="KW-0472">Membrane</keyword>